<feature type="compositionally biased region" description="Polar residues" evidence="1">
    <location>
        <begin position="11"/>
        <end position="24"/>
    </location>
</feature>
<dbReference type="VEuPathDB" id="VectorBase:ADIR010900"/>
<dbReference type="AlphaFoldDB" id="A0A182NTB0"/>
<feature type="region of interest" description="Disordered" evidence="1">
    <location>
        <begin position="1"/>
        <end position="33"/>
    </location>
</feature>
<evidence type="ECO:0000313" key="2">
    <source>
        <dbReference type="EnsemblMetazoa" id="ADIR010900-PA"/>
    </source>
</evidence>
<reference evidence="3" key="1">
    <citation type="submission" date="2013-03" db="EMBL/GenBank/DDBJ databases">
        <title>The Genome Sequence of Anopheles dirus WRAIR2.</title>
        <authorList>
            <consortium name="The Broad Institute Genomics Platform"/>
            <person name="Neafsey D.E."/>
            <person name="Walton C."/>
            <person name="Walker B."/>
            <person name="Young S.K."/>
            <person name="Zeng Q."/>
            <person name="Gargeya S."/>
            <person name="Fitzgerald M."/>
            <person name="Haas B."/>
            <person name="Abouelleil A."/>
            <person name="Allen A.W."/>
            <person name="Alvarado L."/>
            <person name="Arachchi H.M."/>
            <person name="Berlin A.M."/>
            <person name="Chapman S.B."/>
            <person name="Gainer-Dewar J."/>
            <person name="Goldberg J."/>
            <person name="Griggs A."/>
            <person name="Gujja S."/>
            <person name="Hansen M."/>
            <person name="Howarth C."/>
            <person name="Imamovic A."/>
            <person name="Ireland A."/>
            <person name="Larimer J."/>
            <person name="McCowan C."/>
            <person name="Murphy C."/>
            <person name="Pearson M."/>
            <person name="Poon T.W."/>
            <person name="Priest M."/>
            <person name="Roberts A."/>
            <person name="Saif S."/>
            <person name="Shea T."/>
            <person name="Sisk P."/>
            <person name="Sykes S."/>
            <person name="Wortman J."/>
            <person name="Nusbaum C."/>
            <person name="Birren B."/>
        </authorList>
    </citation>
    <scope>NUCLEOTIDE SEQUENCE [LARGE SCALE GENOMIC DNA]</scope>
    <source>
        <strain evidence="3">WRAIR2</strain>
    </source>
</reference>
<feature type="compositionally biased region" description="Basic and acidic residues" evidence="1">
    <location>
        <begin position="1"/>
        <end position="10"/>
    </location>
</feature>
<feature type="region of interest" description="Disordered" evidence="1">
    <location>
        <begin position="98"/>
        <end position="136"/>
    </location>
</feature>
<feature type="region of interest" description="Disordered" evidence="1">
    <location>
        <begin position="58"/>
        <end position="86"/>
    </location>
</feature>
<name>A0A182NTB0_9DIPT</name>
<organism evidence="2 3">
    <name type="scientific">Anopheles dirus</name>
    <dbReference type="NCBI Taxonomy" id="7168"/>
    <lineage>
        <taxon>Eukaryota</taxon>
        <taxon>Metazoa</taxon>
        <taxon>Ecdysozoa</taxon>
        <taxon>Arthropoda</taxon>
        <taxon>Hexapoda</taxon>
        <taxon>Insecta</taxon>
        <taxon>Pterygota</taxon>
        <taxon>Neoptera</taxon>
        <taxon>Endopterygota</taxon>
        <taxon>Diptera</taxon>
        <taxon>Nematocera</taxon>
        <taxon>Culicoidea</taxon>
        <taxon>Culicidae</taxon>
        <taxon>Anophelinae</taxon>
        <taxon>Anopheles</taxon>
    </lineage>
</organism>
<feature type="compositionally biased region" description="Basic and acidic residues" evidence="1">
    <location>
        <begin position="67"/>
        <end position="81"/>
    </location>
</feature>
<protein>
    <submittedName>
        <fullName evidence="2">Uncharacterized protein</fullName>
    </submittedName>
</protein>
<proteinExistence type="predicted"/>
<dbReference type="EnsemblMetazoa" id="ADIR010900-RA">
    <property type="protein sequence ID" value="ADIR010900-PA"/>
    <property type="gene ID" value="ADIR010900"/>
</dbReference>
<feature type="compositionally biased region" description="Basic and acidic residues" evidence="1">
    <location>
        <begin position="99"/>
        <end position="113"/>
    </location>
</feature>
<reference evidence="2" key="2">
    <citation type="submission" date="2020-05" db="UniProtKB">
        <authorList>
            <consortium name="EnsemblMetazoa"/>
        </authorList>
    </citation>
    <scope>IDENTIFICATION</scope>
    <source>
        <strain evidence="2">WRAIR2</strain>
    </source>
</reference>
<evidence type="ECO:0000313" key="3">
    <source>
        <dbReference type="Proteomes" id="UP000075884"/>
    </source>
</evidence>
<feature type="compositionally biased region" description="Acidic residues" evidence="1">
    <location>
        <begin position="118"/>
        <end position="134"/>
    </location>
</feature>
<accession>A0A182NTB0</accession>
<sequence length="253" mass="26988">MNVEQIRRLEQQSTAGSNRISTTNDESRTMMRSVETQTERLEGVGACCACDDEHDDGASVSGLVPDLGHDDDGGGEEERPFVDGVAGDQKTVLQVNGCDRAEDRPAGRCESDGKPAAGEDDEVEEEVEQDDEAEERSRRVRLVAAANNMFNFNKLEILNERSCSGSASSEGGSQRGNIAVPALLRSTSSGGGASTSDSNRNLCENEMTVAVDDAFAAAACANEHLKQRDGDGCALRLDSLDAIFIQESPEVIL</sequence>
<dbReference type="Proteomes" id="UP000075884">
    <property type="component" value="Unassembled WGS sequence"/>
</dbReference>
<evidence type="ECO:0000256" key="1">
    <source>
        <dbReference type="SAM" id="MobiDB-lite"/>
    </source>
</evidence>
<keyword evidence="3" id="KW-1185">Reference proteome</keyword>